<reference evidence="29" key="3">
    <citation type="submission" date="2025-09" db="UniProtKB">
        <authorList>
            <consortium name="Ensembl"/>
        </authorList>
    </citation>
    <scope>IDENTIFICATION</scope>
</reference>
<organism evidence="29 30">
    <name type="scientific">Suricata suricatta</name>
    <name type="common">Meerkat</name>
    <dbReference type="NCBI Taxonomy" id="37032"/>
    <lineage>
        <taxon>Eukaryota</taxon>
        <taxon>Metazoa</taxon>
        <taxon>Chordata</taxon>
        <taxon>Craniata</taxon>
        <taxon>Vertebrata</taxon>
        <taxon>Euteleostomi</taxon>
        <taxon>Mammalia</taxon>
        <taxon>Eutheria</taxon>
        <taxon>Laurasiatheria</taxon>
        <taxon>Carnivora</taxon>
        <taxon>Feliformia</taxon>
        <taxon>Herpestidae</taxon>
        <taxon>Suricata</taxon>
    </lineage>
</organism>
<dbReference type="GO" id="GO:0015662">
    <property type="term" value="F:P-type ion transporter activity"/>
    <property type="evidence" value="ECO:0007669"/>
    <property type="project" value="InterPro"/>
</dbReference>
<name>A0A673TGQ2_SURSU</name>
<keyword evidence="7 26" id="KW-0812">Transmembrane</keyword>
<dbReference type="FunFam" id="3.40.1110.10:FF:000026">
    <property type="entry name" value="Cation-transporting ATPase"/>
    <property type="match status" value="1"/>
</dbReference>
<dbReference type="NCBIfam" id="TIGR01494">
    <property type="entry name" value="ATPase_P-type"/>
    <property type="match status" value="2"/>
</dbReference>
<dbReference type="Pfam" id="PF12409">
    <property type="entry name" value="P5-ATPase"/>
    <property type="match status" value="1"/>
</dbReference>
<reference evidence="29" key="2">
    <citation type="submission" date="2025-08" db="UniProtKB">
        <authorList>
            <consortium name="Ensembl"/>
        </authorList>
    </citation>
    <scope>IDENTIFICATION</scope>
</reference>
<dbReference type="Pfam" id="PF00122">
    <property type="entry name" value="E1-E2_ATPase"/>
    <property type="match status" value="1"/>
</dbReference>
<evidence type="ECO:0000313" key="29">
    <source>
        <dbReference type="Ensembl" id="ENSSSUP00005008181.1"/>
    </source>
</evidence>
<keyword evidence="6" id="KW-0597">Phosphoprotein</keyword>
<dbReference type="FunFam" id="2.70.150.10:FF:000060">
    <property type="entry name" value="Cation-transporting ATPase"/>
    <property type="match status" value="1"/>
</dbReference>
<dbReference type="GO" id="GO:0019829">
    <property type="term" value="F:ATPase-coupled monoatomic cation transmembrane transporter activity"/>
    <property type="evidence" value="ECO:0007669"/>
    <property type="project" value="InterPro"/>
</dbReference>
<dbReference type="GO" id="GO:0046872">
    <property type="term" value="F:metal ion binding"/>
    <property type="evidence" value="ECO:0007669"/>
    <property type="project" value="UniProtKB-KW"/>
</dbReference>
<evidence type="ECO:0000256" key="4">
    <source>
        <dbReference type="ARBA" id="ARBA00006000"/>
    </source>
</evidence>
<dbReference type="CDD" id="cd07542">
    <property type="entry name" value="P-type_ATPase_cation"/>
    <property type="match status" value="1"/>
</dbReference>
<evidence type="ECO:0000256" key="20">
    <source>
        <dbReference type="ARBA" id="ARBA00051772"/>
    </source>
</evidence>
<evidence type="ECO:0000256" key="22">
    <source>
        <dbReference type="ARBA" id="ARBA00060400"/>
    </source>
</evidence>
<dbReference type="InterPro" id="IPR023298">
    <property type="entry name" value="ATPase_P-typ_TM_dom_sf"/>
</dbReference>
<evidence type="ECO:0000256" key="6">
    <source>
        <dbReference type="ARBA" id="ARBA00022553"/>
    </source>
</evidence>
<evidence type="ECO:0000256" key="26">
    <source>
        <dbReference type="SAM" id="Phobius"/>
    </source>
</evidence>
<dbReference type="GO" id="GO:0032585">
    <property type="term" value="C:multivesicular body membrane"/>
    <property type="evidence" value="ECO:0007669"/>
    <property type="project" value="UniProtKB-SubCell"/>
</dbReference>
<dbReference type="SUPFAM" id="SSF81660">
    <property type="entry name" value="Metal cation-transporting ATPase, ATP-binding domain N"/>
    <property type="match status" value="1"/>
</dbReference>
<dbReference type="Gene3D" id="1.20.1110.10">
    <property type="entry name" value="Calcium-transporting ATPase, transmembrane domain"/>
    <property type="match status" value="1"/>
</dbReference>
<dbReference type="GO" id="GO:0005765">
    <property type="term" value="C:lysosomal membrane"/>
    <property type="evidence" value="ECO:0007669"/>
    <property type="project" value="UniProtKB-SubCell"/>
</dbReference>
<dbReference type="SUPFAM" id="SSF81665">
    <property type="entry name" value="Calcium ATPase, transmembrane domain M"/>
    <property type="match status" value="1"/>
</dbReference>
<dbReference type="Gene3D" id="3.40.50.1000">
    <property type="entry name" value="HAD superfamily/HAD-like"/>
    <property type="match status" value="1"/>
</dbReference>
<dbReference type="GO" id="GO:0010821">
    <property type="term" value="P:regulation of mitochondrion organization"/>
    <property type="evidence" value="ECO:0007669"/>
    <property type="project" value="UniProtKB-ARBA"/>
</dbReference>
<dbReference type="GO" id="GO:0043025">
    <property type="term" value="C:neuronal cell body"/>
    <property type="evidence" value="ECO:0007669"/>
    <property type="project" value="UniProtKB-ARBA"/>
</dbReference>
<dbReference type="InterPro" id="IPR059000">
    <property type="entry name" value="ATPase_P-type_domA"/>
</dbReference>
<dbReference type="FunFam" id="1.20.1110.10:FF:000023">
    <property type="entry name" value="Cation-transporting ATPase"/>
    <property type="match status" value="1"/>
</dbReference>
<dbReference type="InterPro" id="IPR036412">
    <property type="entry name" value="HAD-like_sf"/>
</dbReference>
<comment type="catalytic activity">
    <reaction evidence="19">
        <text>spermidine(out) + ATP + H2O = spermidine(in) + ADP + phosphate + H(+)</text>
        <dbReference type="Rhea" id="RHEA:29999"/>
        <dbReference type="ChEBI" id="CHEBI:15377"/>
        <dbReference type="ChEBI" id="CHEBI:15378"/>
        <dbReference type="ChEBI" id="CHEBI:30616"/>
        <dbReference type="ChEBI" id="CHEBI:43474"/>
        <dbReference type="ChEBI" id="CHEBI:57834"/>
        <dbReference type="ChEBI" id="CHEBI:456216"/>
    </reaction>
</comment>
<evidence type="ECO:0000256" key="21">
    <source>
        <dbReference type="ARBA" id="ARBA00053898"/>
    </source>
</evidence>
<keyword evidence="5" id="KW-0813">Transport</keyword>
<comment type="similarity">
    <text evidence="4">Belongs to the cation transport ATPase (P-type) (TC 3.A.3) family. Type V subfamily.</text>
</comment>
<dbReference type="GO" id="GO:1903543">
    <property type="term" value="P:positive regulation of exosomal secretion"/>
    <property type="evidence" value="ECO:0007669"/>
    <property type="project" value="UniProtKB-ARBA"/>
</dbReference>
<keyword evidence="13" id="KW-1278">Translocase</keyword>
<keyword evidence="18" id="KW-0968">Cytoplasmic vesicle</keyword>
<dbReference type="PRINTS" id="PR00119">
    <property type="entry name" value="CATATPASE"/>
</dbReference>
<evidence type="ECO:0000259" key="27">
    <source>
        <dbReference type="Pfam" id="PF00122"/>
    </source>
</evidence>
<comment type="function">
    <text evidence="21">ATPase which acts as a lysosomal polyamine exporter with high affinity for spermine. Also stimulates cellular uptake of polyamines and protects against polyamine toxicity. Plays a role in intracellular cation homeostasis and the maintenance of neuronal integrity. Contributes to cellular zinc homeostasis. Confers cellular protection against Mn(2+) and Zn(2+) toxicity and mitochondrial stress. Required for proper lysosomal and mitochondrial maintenance. Regulates the autophagy-lysosome pathway through the control of SYT11 expression at both transcriptional and post-translational levels. Facilitates recruitment of deacetylase HDAC6 to lysosomes to deacetylate CTTN, leading to actin polymerization, promotion of autophagosome-lysosome fusion and completion of autophagy. Promotes secretion of exosomes as well as secretion of SCNA via exosomes. Plays a role in lipid homeostasis.</text>
</comment>
<evidence type="ECO:0000256" key="9">
    <source>
        <dbReference type="ARBA" id="ARBA00022741"/>
    </source>
</evidence>
<dbReference type="Pfam" id="PF00702">
    <property type="entry name" value="Hydrolase"/>
    <property type="match status" value="1"/>
</dbReference>
<evidence type="ECO:0000256" key="11">
    <source>
        <dbReference type="ARBA" id="ARBA00022840"/>
    </source>
</evidence>
<evidence type="ECO:0000256" key="12">
    <source>
        <dbReference type="ARBA" id="ARBA00022842"/>
    </source>
</evidence>
<feature type="region of interest" description="Disordered" evidence="25">
    <location>
        <begin position="1157"/>
        <end position="1192"/>
    </location>
</feature>
<evidence type="ECO:0000256" key="7">
    <source>
        <dbReference type="ARBA" id="ARBA00022692"/>
    </source>
</evidence>
<evidence type="ECO:0000256" key="19">
    <source>
        <dbReference type="ARBA" id="ARBA00050445"/>
    </source>
</evidence>
<dbReference type="GO" id="GO:0034599">
    <property type="term" value="P:cellular response to oxidative stress"/>
    <property type="evidence" value="ECO:0007669"/>
    <property type="project" value="UniProtKB-ARBA"/>
</dbReference>
<dbReference type="GO" id="GO:0015203">
    <property type="term" value="F:polyamine transmembrane transporter activity"/>
    <property type="evidence" value="ECO:0007669"/>
    <property type="project" value="TreeGrafter"/>
</dbReference>
<evidence type="ECO:0000259" key="28">
    <source>
        <dbReference type="Pfam" id="PF12409"/>
    </source>
</evidence>
<dbReference type="NCBIfam" id="TIGR01657">
    <property type="entry name" value="P-ATPase-V"/>
    <property type="match status" value="1"/>
</dbReference>
<reference evidence="29 30" key="1">
    <citation type="submission" date="2019-05" db="EMBL/GenBank/DDBJ databases">
        <title>A Chromosome-scale Meerkat (S. suricatta) Genome Assembly.</title>
        <authorList>
            <person name="Dudchenko O."/>
            <person name="Lieberman Aiden E."/>
            <person name="Tung J."/>
            <person name="Barreiro L.B."/>
            <person name="Clutton-Brock T.H."/>
        </authorList>
    </citation>
    <scope>NUCLEOTIDE SEQUENCE [LARGE SCALE GENOMIC DNA]</scope>
</reference>
<dbReference type="Gene3D" id="2.70.150.10">
    <property type="entry name" value="Calcium-transporting ATPase, cytoplasmic transduction domain A"/>
    <property type="match status" value="1"/>
</dbReference>
<evidence type="ECO:0000256" key="25">
    <source>
        <dbReference type="SAM" id="MobiDB-lite"/>
    </source>
</evidence>
<dbReference type="Proteomes" id="UP000472268">
    <property type="component" value="Chromosome 8"/>
</dbReference>
<protein>
    <recommendedName>
        <fullName evidence="24">Polyamine-transporting ATPase 13A2</fullName>
    </recommendedName>
</protein>
<feature type="transmembrane region" description="Helical" evidence="26">
    <location>
        <begin position="1063"/>
        <end position="1082"/>
    </location>
</feature>
<dbReference type="GO" id="GO:0061909">
    <property type="term" value="P:autophagosome-lysosome fusion"/>
    <property type="evidence" value="ECO:0007669"/>
    <property type="project" value="UniProtKB-ARBA"/>
</dbReference>
<feature type="transmembrane region" description="Helical" evidence="26">
    <location>
        <begin position="454"/>
        <end position="479"/>
    </location>
</feature>
<feature type="transmembrane region" description="Helical" evidence="26">
    <location>
        <begin position="1102"/>
        <end position="1124"/>
    </location>
</feature>
<dbReference type="GO" id="GO:0016243">
    <property type="term" value="P:regulation of autophagosome size"/>
    <property type="evidence" value="ECO:0007669"/>
    <property type="project" value="TreeGrafter"/>
</dbReference>
<dbReference type="PANTHER" id="PTHR45630">
    <property type="entry name" value="CATION-TRANSPORTING ATPASE-RELATED"/>
    <property type="match status" value="1"/>
</dbReference>
<evidence type="ECO:0000256" key="10">
    <source>
        <dbReference type="ARBA" id="ARBA00022753"/>
    </source>
</evidence>
<dbReference type="Gene3D" id="3.40.1110.10">
    <property type="entry name" value="Calcium-transporting ATPase, cytoplasmic domain N"/>
    <property type="match status" value="1"/>
</dbReference>
<evidence type="ECO:0000256" key="13">
    <source>
        <dbReference type="ARBA" id="ARBA00022967"/>
    </source>
</evidence>
<keyword evidence="8" id="KW-0479">Metal-binding</keyword>
<keyword evidence="14 26" id="KW-1133">Transmembrane helix</keyword>
<accession>A0A673TGQ2</accession>
<comment type="subunit">
    <text evidence="23">Interacts with MYCBP2; the interaction inhibits the ubiquitination of TSC2 by MYCBP2. Interacts with HDAC6; the interaction results in recruitment of HDAC6 to lysosomes to promote CTTN deacetylation.</text>
</comment>
<keyword evidence="17" id="KW-0458">Lysosome</keyword>
<evidence type="ECO:0000256" key="16">
    <source>
        <dbReference type="ARBA" id="ARBA00023180"/>
    </source>
</evidence>
<dbReference type="SFLD" id="SFLDG00002">
    <property type="entry name" value="C1.7:_P-type_atpase_like"/>
    <property type="match status" value="1"/>
</dbReference>
<feature type="transmembrane region" description="Helical" evidence="26">
    <location>
        <begin position="423"/>
        <end position="442"/>
    </location>
</feature>
<evidence type="ECO:0000256" key="5">
    <source>
        <dbReference type="ARBA" id="ARBA00022448"/>
    </source>
</evidence>
<keyword evidence="11" id="KW-0067">ATP-binding</keyword>
<dbReference type="FunFam" id="3.40.50.1000:FF:000068">
    <property type="entry name" value="Cation-transporting ATPase"/>
    <property type="match status" value="1"/>
</dbReference>
<evidence type="ECO:0000256" key="18">
    <source>
        <dbReference type="ARBA" id="ARBA00023329"/>
    </source>
</evidence>
<dbReference type="SUPFAM" id="SSF81653">
    <property type="entry name" value="Calcium ATPase, transduction domain A"/>
    <property type="match status" value="1"/>
</dbReference>
<feature type="transmembrane region" description="Helical" evidence="26">
    <location>
        <begin position="955"/>
        <end position="985"/>
    </location>
</feature>
<dbReference type="GO" id="GO:0000421">
    <property type="term" value="C:autophagosome membrane"/>
    <property type="evidence" value="ECO:0007669"/>
    <property type="project" value="UniProtKB-SubCell"/>
</dbReference>
<feature type="domain" description="P-type ATPase A" evidence="27">
    <location>
        <begin position="290"/>
        <end position="405"/>
    </location>
</feature>
<dbReference type="GO" id="GO:1900180">
    <property type="term" value="P:regulation of protein localization to nucleus"/>
    <property type="evidence" value="ECO:0007669"/>
    <property type="project" value="UniProtKB-ARBA"/>
</dbReference>
<keyword evidence="16" id="KW-0325">Glycoprotein</keyword>
<evidence type="ECO:0000256" key="24">
    <source>
        <dbReference type="ARBA" id="ARBA00074227"/>
    </source>
</evidence>
<dbReference type="InterPro" id="IPR008250">
    <property type="entry name" value="ATPase_P-typ_transduc_dom_A_sf"/>
</dbReference>
<dbReference type="GO" id="GO:0006874">
    <property type="term" value="P:intracellular calcium ion homeostasis"/>
    <property type="evidence" value="ECO:0007669"/>
    <property type="project" value="TreeGrafter"/>
</dbReference>
<dbReference type="SUPFAM" id="SSF56784">
    <property type="entry name" value="HAD-like"/>
    <property type="match status" value="1"/>
</dbReference>
<dbReference type="PANTHER" id="PTHR45630:SF2">
    <property type="entry name" value="POLYAMINE-TRANSPORTING ATPASE 13A2"/>
    <property type="match status" value="1"/>
</dbReference>
<evidence type="ECO:0000256" key="23">
    <source>
        <dbReference type="ARBA" id="ARBA00065284"/>
    </source>
</evidence>
<feature type="domain" description="P5B-type ATPase N-terminal" evidence="28">
    <location>
        <begin position="34"/>
        <end position="170"/>
    </location>
</feature>
<keyword evidence="12" id="KW-0460">Magnesium</keyword>
<evidence type="ECO:0000256" key="8">
    <source>
        <dbReference type="ARBA" id="ARBA00022723"/>
    </source>
</evidence>
<dbReference type="GO" id="GO:0016887">
    <property type="term" value="F:ATP hydrolysis activity"/>
    <property type="evidence" value="ECO:0007669"/>
    <property type="project" value="InterPro"/>
</dbReference>
<proteinExistence type="inferred from homology"/>
<sequence>MSADSSPLVGSTPAGYGTLTLETSADPLSSSVSSVRLSGYCGSPWRVIGYHVVVWMMAGIPLLLFRWKPAWGVRLRLRPCNLACAETLVIEIRDKEDNSWQLYTVQVQTEAISEGSAELPAQVQVEDGRSQAAVGAEPEGAWKDTAQFCRKEEAQRMLRYYLFRGQRYVWIESQQAFCQVSLLDRGRSCKDVHRSCSGLSLQDQAVRKTIYGPNVISVPVKSYPQLLVDEALNPYYGFQAFSVGLWLADRYYSYALCILFISTASICLSLYKTRKQSQTLRDMVQLSARVCVCRPGGEEEWVDSSELVPGDCLVLPQEGGLVPCDAALVAGECMVNESSLTGESVPVLKTALPEGPEPYCSDTHRRHTLFCGTLVLQARAFVGPHVLAVVTRTGFCTAKGGLVSSILHPRPINFKFYKHSMKFVAALSVLALLGTVYSIFILHRNRVPLNEIVIRALDLVTVVVPPALPAAMTVCTLYAQSRLRSQGIFCIHPLRINLGGKLQLVCFDKTGTLTEDGLDVMGVVPLKGQAFLPLVPEPRRLPAGPLLRALATCHALTRLQDTPVGDPMDLKMVESTGWVLEEGPAADSAFRAQVLAVMKPPLQEPQLQGPEEPLGPVSILRRFPFSSALQRMDVVVAWPGAAQPEAYVKGSPELVASLCSPETVPTDFAQMLQSYTAAGYRVVALASKPLPIAPTLEAIQQLTRDAVEQDLSLLGLLVMKNLLKPQTTPVIQALRRTRIRTVMVTGDNLQTAVTVAQGCGMVGPRERLVIVHATPPERGRPASLELLPQESSTAANGAKVLVQGTVFARMAPEQKTELVCELQKLQYCVGMCGDGANDCGALKAADVGISLSQAEASVVSPFTSSMASIECVPMVIREGRCSLDTSFSVFKYMALYSLTQFISVLILYTLNTNLGDVQFLVIDLVITTTVAVLMSRTGPAPVLGQVRPPGALLSVPVLGSLLLQVALVAGVQLGGYFLTVAQPWFVPLNQTVPAPDNLPNYENTVVFSLSSFQYLILAAAVSKGPPFRRPLYTNGAGLGGWRREEPWGLVGTHGLTAPPSPPVPFLVALALLGSVLVGLLLVPGLLQGPLALRNVADTCFKLLLLGLVACNFVGAFMLEVGLPLGGGWRQGLRVGPSHSCVPSLSPVPCRACWTSASPPACGGSGPKRPRRSVSSSWSGSWPSSPGRRPLGP</sequence>
<keyword evidence="9" id="KW-0547">Nucleotide-binding</keyword>
<dbReference type="Ensembl" id="ENSSSUT00005009431.1">
    <property type="protein sequence ID" value="ENSSSUP00005008181.1"/>
    <property type="gene ID" value="ENSSSUG00005005263.1"/>
</dbReference>
<evidence type="ECO:0000313" key="30">
    <source>
        <dbReference type="Proteomes" id="UP000472268"/>
    </source>
</evidence>
<dbReference type="PROSITE" id="PS00154">
    <property type="entry name" value="ATPASE_E1_E2"/>
    <property type="match status" value="1"/>
</dbReference>
<dbReference type="GO" id="GO:0043005">
    <property type="term" value="C:neuron projection"/>
    <property type="evidence" value="ECO:0007669"/>
    <property type="project" value="UniProtKB-ARBA"/>
</dbReference>
<evidence type="ECO:0000256" key="17">
    <source>
        <dbReference type="ARBA" id="ARBA00023228"/>
    </source>
</evidence>
<keyword evidence="10" id="KW-0967">Endosome</keyword>
<dbReference type="InterPro" id="IPR023299">
    <property type="entry name" value="ATPase_P-typ_cyto_dom_N"/>
</dbReference>
<dbReference type="InterPro" id="IPR023214">
    <property type="entry name" value="HAD_sf"/>
</dbReference>
<evidence type="ECO:0000256" key="3">
    <source>
        <dbReference type="ARBA" id="ARBA00004542"/>
    </source>
</evidence>
<dbReference type="SFLD" id="SFLDF00027">
    <property type="entry name" value="p-type_atpase"/>
    <property type="match status" value="1"/>
</dbReference>
<dbReference type="InterPro" id="IPR006544">
    <property type="entry name" value="P-type_TPase_V"/>
</dbReference>
<feature type="compositionally biased region" description="Low complexity" evidence="25">
    <location>
        <begin position="1172"/>
        <end position="1192"/>
    </location>
</feature>
<comment type="subcellular location">
    <subcellularLocation>
        <location evidence="3">Cytoplasmic vesicle</location>
        <location evidence="3">Autophagosome membrane</location>
        <topology evidence="3">Multi-pass membrane protein</topology>
    </subcellularLocation>
    <subcellularLocation>
        <location evidence="22">Endosome</location>
        <location evidence="22">Multivesicular body membrane</location>
        <topology evidence="22">Multi-pass membrane protein</topology>
    </subcellularLocation>
    <subcellularLocation>
        <location evidence="1">Late endosome membrane</location>
        <topology evidence="1">Multi-pass membrane protein</topology>
    </subcellularLocation>
    <subcellularLocation>
        <location evidence="2">Lysosome membrane</location>
        <topology evidence="2">Multi-pass membrane protein</topology>
    </subcellularLocation>
</comment>
<dbReference type="GO" id="GO:1905165">
    <property type="term" value="P:regulation of lysosomal protein catabolic process"/>
    <property type="evidence" value="ECO:0007669"/>
    <property type="project" value="UniProtKB-ARBA"/>
</dbReference>
<dbReference type="InterPro" id="IPR001757">
    <property type="entry name" value="P_typ_ATPase"/>
</dbReference>
<dbReference type="GO" id="GO:0006882">
    <property type="term" value="P:intracellular zinc ion homeostasis"/>
    <property type="evidence" value="ECO:0007669"/>
    <property type="project" value="UniProtKB-ARBA"/>
</dbReference>
<dbReference type="SFLD" id="SFLDS00003">
    <property type="entry name" value="Haloacid_Dehalogenase"/>
    <property type="match status" value="1"/>
</dbReference>
<comment type="catalytic activity">
    <reaction evidence="20">
        <text>spermine(out) + ATP + H2O = spermine(in) + ADP + phosphate + H(+)</text>
        <dbReference type="Rhea" id="RHEA:63368"/>
        <dbReference type="ChEBI" id="CHEBI:15377"/>
        <dbReference type="ChEBI" id="CHEBI:15378"/>
        <dbReference type="ChEBI" id="CHEBI:30616"/>
        <dbReference type="ChEBI" id="CHEBI:43474"/>
        <dbReference type="ChEBI" id="CHEBI:45725"/>
        <dbReference type="ChEBI" id="CHEBI:456216"/>
    </reaction>
</comment>
<evidence type="ECO:0000256" key="1">
    <source>
        <dbReference type="ARBA" id="ARBA00004107"/>
    </source>
</evidence>
<dbReference type="AlphaFoldDB" id="A0A673TGQ2"/>
<evidence type="ECO:0000256" key="14">
    <source>
        <dbReference type="ARBA" id="ARBA00022989"/>
    </source>
</evidence>
<feature type="transmembrane region" description="Helical" evidence="26">
    <location>
        <begin position="892"/>
        <end position="911"/>
    </location>
</feature>
<keyword evidence="15 26" id="KW-0472">Membrane</keyword>
<dbReference type="InterPro" id="IPR044492">
    <property type="entry name" value="P_typ_ATPase_HD_dom"/>
</dbReference>
<dbReference type="GO" id="GO:0061462">
    <property type="term" value="P:protein localization to lysosome"/>
    <property type="evidence" value="ECO:0007669"/>
    <property type="project" value="UniProtKB-ARBA"/>
</dbReference>
<dbReference type="InterPro" id="IPR047819">
    <property type="entry name" value="P5A-ATPase_N"/>
</dbReference>
<feature type="transmembrane region" description="Helical" evidence="26">
    <location>
        <begin position="917"/>
        <end position="934"/>
    </location>
</feature>
<dbReference type="InterPro" id="IPR047821">
    <property type="entry name" value="P5B-type_ATPase"/>
</dbReference>
<dbReference type="InterPro" id="IPR018303">
    <property type="entry name" value="ATPase_P-typ_P_site"/>
</dbReference>
<evidence type="ECO:0000256" key="2">
    <source>
        <dbReference type="ARBA" id="ARBA00004155"/>
    </source>
</evidence>
<feature type="transmembrane region" description="Helical" evidence="26">
    <location>
        <begin position="251"/>
        <end position="271"/>
    </location>
</feature>
<keyword evidence="30" id="KW-1185">Reference proteome</keyword>
<gene>
    <name evidence="29" type="primary">ATP13A2</name>
</gene>
<dbReference type="GO" id="GO:0005524">
    <property type="term" value="F:ATP binding"/>
    <property type="evidence" value="ECO:0007669"/>
    <property type="project" value="UniProtKB-KW"/>
</dbReference>
<evidence type="ECO:0000256" key="15">
    <source>
        <dbReference type="ARBA" id="ARBA00023136"/>
    </source>
</evidence>